<dbReference type="AlphaFoldDB" id="A0A6V7LCK3"/>
<feature type="domain" description="Reverse transcriptase" evidence="1">
    <location>
        <begin position="26"/>
        <end position="203"/>
    </location>
</feature>
<reference evidence="2" key="1">
    <citation type="submission" date="2020-07" db="EMBL/GenBank/DDBJ databases">
        <authorList>
            <person name="Ferguson B K."/>
        </authorList>
    </citation>
    <scope>NUCLEOTIDE SEQUENCE</scope>
    <source>
        <strain evidence="2">L06</strain>
    </source>
</reference>
<dbReference type="PROSITE" id="PS50878">
    <property type="entry name" value="RT_POL"/>
    <property type="match status" value="1"/>
</dbReference>
<dbReference type="EMBL" id="CADCXW020000339">
    <property type="protein sequence ID" value="CAD1572490.1"/>
    <property type="molecule type" value="Genomic_DNA"/>
</dbReference>
<dbReference type="GO" id="GO:0071897">
    <property type="term" value="P:DNA biosynthetic process"/>
    <property type="evidence" value="ECO:0007669"/>
    <property type="project" value="UniProtKB-ARBA"/>
</dbReference>
<proteinExistence type="predicted"/>
<dbReference type="PANTHER" id="PTHR19446">
    <property type="entry name" value="REVERSE TRANSCRIPTASES"/>
    <property type="match status" value="1"/>
</dbReference>
<name>A0A6V7LCK3_9HYME</name>
<evidence type="ECO:0000313" key="2">
    <source>
        <dbReference type="EMBL" id="CAD1572490.1"/>
    </source>
</evidence>
<sequence>MGGLDYALLKELPEKHKLLLLDIFNEMFVSVTYPSDWSKQYLHFTPKSSGKAVRPIALTSCLCKLLETMIKSRLQWWVEHNYLLPDSQSGFRKGRSGQDNLASLLLTIETSFQKDEEPLEAFLDIKSAFDNVNSEILLDELSSIGCPLSLIKFVKFLTYEKRVTSPYNSNVRFIHKGVPQGGVLSALRGRYRSVLQLSLPTDD</sequence>
<organism evidence="2">
    <name type="scientific">Bracon brevicornis</name>
    <dbReference type="NCBI Taxonomy" id="1563983"/>
    <lineage>
        <taxon>Eukaryota</taxon>
        <taxon>Metazoa</taxon>
        <taxon>Ecdysozoa</taxon>
        <taxon>Arthropoda</taxon>
        <taxon>Hexapoda</taxon>
        <taxon>Insecta</taxon>
        <taxon>Pterygota</taxon>
        <taxon>Neoptera</taxon>
        <taxon>Endopterygota</taxon>
        <taxon>Hymenoptera</taxon>
        <taxon>Apocrita</taxon>
        <taxon>Ichneumonoidea</taxon>
        <taxon>Braconidae</taxon>
        <taxon>Braconinae</taxon>
        <taxon>Bracon</taxon>
    </lineage>
</organism>
<evidence type="ECO:0000259" key="1">
    <source>
        <dbReference type="PROSITE" id="PS50878"/>
    </source>
</evidence>
<dbReference type="InterPro" id="IPR043502">
    <property type="entry name" value="DNA/RNA_pol_sf"/>
</dbReference>
<dbReference type="SUPFAM" id="SSF56672">
    <property type="entry name" value="DNA/RNA polymerases"/>
    <property type="match status" value="1"/>
</dbReference>
<accession>A0A6V7LCK3</accession>
<dbReference type="Pfam" id="PF00078">
    <property type="entry name" value="RVT_1"/>
    <property type="match status" value="1"/>
</dbReference>
<protein>
    <recommendedName>
        <fullName evidence="1">Reverse transcriptase domain-containing protein</fullName>
    </recommendedName>
</protein>
<dbReference type="InterPro" id="IPR000477">
    <property type="entry name" value="RT_dom"/>
</dbReference>
<gene>
    <name evidence="2" type="ORF">BBRV_LOCUS99602</name>
</gene>